<dbReference type="EMBL" id="LR796612">
    <property type="protein sequence ID" value="CAB4154369.1"/>
    <property type="molecule type" value="Genomic_DNA"/>
</dbReference>
<gene>
    <name evidence="2" type="ORF">UFOVP629_100</name>
</gene>
<feature type="compositionally biased region" description="Basic and acidic residues" evidence="1">
    <location>
        <begin position="41"/>
        <end position="60"/>
    </location>
</feature>
<sequence>MLTTLMVRVLLMATDHKGRPIHAGKRTDDEQHTALRLGSQRYDRGGFERDDNAPYEHGDDPEGANDMGNGGEPFGTSQY</sequence>
<proteinExistence type="predicted"/>
<organism evidence="2">
    <name type="scientific">uncultured Caudovirales phage</name>
    <dbReference type="NCBI Taxonomy" id="2100421"/>
    <lineage>
        <taxon>Viruses</taxon>
        <taxon>Duplodnaviria</taxon>
        <taxon>Heunggongvirae</taxon>
        <taxon>Uroviricota</taxon>
        <taxon>Caudoviricetes</taxon>
        <taxon>Peduoviridae</taxon>
        <taxon>Maltschvirus</taxon>
        <taxon>Maltschvirus maltsch</taxon>
    </lineage>
</organism>
<protein>
    <submittedName>
        <fullName evidence="2">Uncharacterized protein</fullName>
    </submittedName>
</protein>
<feature type="region of interest" description="Disordered" evidence="1">
    <location>
        <begin position="19"/>
        <end position="79"/>
    </location>
</feature>
<name>A0A6J5N5K4_9CAUD</name>
<evidence type="ECO:0000313" key="2">
    <source>
        <dbReference type="EMBL" id="CAB4154369.1"/>
    </source>
</evidence>
<evidence type="ECO:0000256" key="1">
    <source>
        <dbReference type="SAM" id="MobiDB-lite"/>
    </source>
</evidence>
<reference evidence="2" key="1">
    <citation type="submission" date="2020-04" db="EMBL/GenBank/DDBJ databases">
        <authorList>
            <person name="Chiriac C."/>
            <person name="Salcher M."/>
            <person name="Ghai R."/>
            <person name="Kavagutti S V."/>
        </authorList>
    </citation>
    <scope>NUCLEOTIDE SEQUENCE</scope>
</reference>
<accession>A0A6J5N5K4</accession>